<gene>
    <name evidence="6" type="ORF">CYFA0S_02e00980g</name>
</gene>
<evidence type="ECO:0000256" key="1">
    <source>
        <dbReference type="ARBA" id="ARBA00022741"/>
    </source>
</evidence>
<dbReference type="InterPro" id="IPR000330">
    <property type="entry name" value="SNF2_N"/>
</dbReference>
<dbReference type="OrthoDB" id="2801544at2759"/>
<evidence type="ECO:0000259" key="5">
    <source>
        <dbReference type="PROSITE" id="PS51194"/>
    </source>
</evidence>
<name>A0A061AUI3_CYBFA</name>
<dbReference type="GO" id="GO:0005634">
    <property type="term" value="C:nucleus"/>
    <property type="evidence" value="ECO:0007669"/>
    <property type="project" value="TreeGrafter"/>
</dbReference>
<feature type="region of interest" description="Disordered" evidence="4">
    <location>
        <begin position="1174"/>
        <end position="1226"/>
    </location>
</feature>
<evidence type="ECO:0000313" key="6">
    <source>
        <dbReference type="EMBL" id="CDR38378.1"/>
    </source>
</evidence>
<dbReference type="Gene3D" id="3.40.50.10810">
    <property type="entry name" value="Tandem AAA-ATPase domain"/>
    <property type="match status" value="1"/>
</dbReference>
<dbReference type="GO" id="GO:0005524">
    <property type="term" value="F:ATP binding"/>
    <property type="evidence" value="ECO:0007669"/>
    <property type="project" value="UniProtKB-KW"/>
</dbReference>
<dbReference type="GO" id="GO:0016787">
    <property type="term" value="F:hydrolase activity"/>
    <property type="evidence" value="ECO:0007669"/>
    <property type="project" value="UniProtKB-KW"/>
</dbReference>
<proteinExistence type="predicted"/>
<dbReference type="Pfam" id="PF00176">
    <property type="entry name" value="SNF2-rel_dom"/>
    <property type="match status" value="1"/>
</dbReference>
<reference evidence="6" key="1">
    <citation type="journal article" date="2014" name="Genome Announc.">
        <title>Genome sequence of the yeast Cyberlindnera fabianii (Hansenula fabianii).</title>
        <authorList>
            <person name="Freel K.C."/>
            <person name="Sarilar V."/>
            <person name="Neuveglise C."/>
            <person name="Devillers H."/>
            <person name="Friedrich A."/>
            <person name="Schacherer J."/>
        </authorList>
    </citation>
    <scope>NUCLEOTIDE SEQUENCE</scope>
    <source>
        <strain evidence="6">YJS4271</strain>
    </source>
</reference>
<keyword evidence="3" id="KW-0067">ATP-binding</keyword>
<dbReference type="PANTHER" id="PTHR45626">
    <property type="entry name" value="TRANSCRIPTION TERMINATION FACTOR 2-RELATED"/>
    <property type="match status" value="1"/>
</dbReference>
<dbReference type="InterPro" id="IPR038718">
    <property type="entry name" value="SNF2-like_sf"/>
</dbReference>
<dbReference type="PROSITE" id="PS51194">
    <property type="entry name" value="HELICASE_CTER"/>
    <property type="match status" value="1"/>
</dbReference>
<dbReference type="InterPro" id="IPR050628">
    <property type="entry name" value="SNF2_RAD54_helicase_TF"/>
</dbReference>
<feature type="domain" description="Helicase C-terminal" evidence="5">
    <location>
        <begin position="928"/>
        <end position="1081"/>
    </location>
</feature>
<dbReference type="CDD" id="cd18793">
    <property type="entry name" value="SF2_C_SNF"/>
    <property type="match status" value="1"/>
</dbReference>
<dbReference type="InterPro" id="IPR049730">
    <property type="entry name" value="SNF2/RAD54-like_C"/>
</dbReference>
<dbReference type="InterPro" id="IPR014001">
    <property type="entry name" value="Helicase_ATP-bd"/>
</dbReference>
<dbReference type="SUPFAM" id="SSF52540">
    <property type="entry name" value="P-loop containing nucleoside triphosphate hydrolases"/>
    <property type="match status" value="2"/>
</dbReference>
<dbReference type="AlphaFoldDB" id="A0A061AUI3"/>
<dbReference type="InterPro" id="IPR001650">
    <property type="entry name" value="Helicase_C-like"/>
</dbReference>
<keyword evidence="1" id="KW-0547">Nucleotide-binding</keyword>
<dbReference type="Pfam" id="PF00271">
    <property type="entry name" value="Helicase_C"/>
    <property type="match status" value="1"/>
</dbReference>
<dbReference type="SMART" id="SM00487">
    <property type="entry name" value="DEXDc"/>
    <property type="match status" value="1"/>
</dbReference>
<evidence type="ECO:0000256" key="4">
    <source>
        <dbReference type="SAM" id="MobiDB-lite"/>
    </source>
</evidence>
<dbReference type="InterPro" id="IPR027417">
    <property type="entry name" value="P-loop_NTPase"/>
</dbReference>
<dbReference type="GO" id="GO:0006281">
    <property type="term" value="P:DNA repair"/>
    <property type="evidence" value="ECO:0007669"/>
    <property type="project" value="TreeGrafter"/>
</dbReference>
<evidence type="ECO:0000256" key="3">
    <source>
        <dbReference type="ARBA" id="ARBA00022840"/>
    </source>
</evidence>
<organism evidence="6">
    <name type="scientific">Cyberlindnera fabianii</name>
    <name type="common">Yeast</name>
    <name type="synonym">Hansenula fabianii</name>
    <dbReference type="NCBI Taxonomy" id="36022"/>
    <lineage>
        <taxon>Eukaryota</taxon>
        <taxon>Fungi</taxon>
        <taxon>Dikarya</taxon>
        <taxon>Ascomycota</taxon>
        <taxon>Saccharomycotina</taxon>
        <taxon>Saccharomycetes</taxon>
        <taxon>Phaffomycetales</taxon>
        <taxon>Phaffomycetaceae</taxon>
        <taxon>Cyberlindnera</taxon>
    </lineage>
</organism>
<dbReference type="VEuPathDB" id="FungiDB:BON22_4065"/>
<dbReference type="EMBL" id="LK052887">
    <property type="protein sequence ID" value="CDR38378.1"/>
    <property type="molecule type" value="Genomic_DNA"/>
</dbReference>
<dbReference type="PANTHER" id="PTHR45626:SF51">
    <property type="entry name" value="SNF2-RELATED DOMAIN-CONTAINING PROTEIN"/>
    <property type="match status" value="1"/>
</dbReference>
<protein>
    <submittedName>
        <fullName evidence="6">CYFA0S02e00980g1_1</fullName>
    </submittedName>
</protein>
<keyword evidence="2" id="KW-0378">Hydrolase</keyword>
<accession>A0A061AUI3</accession>
<dbReference type="GO" id="GO:0008094">
    <property type="term" value="F:ATP-dependent activity, acting on DNA"/>
    <property type="evidence" value="ECO:0007669"/>
    <property type="project" value="TreeGrafter"/>
</dbReference>
<dbReference type="PhylomeDB" id="A0A061AUI3"/>
<evidence type="ECO:0000256" key="2">
    <source>
        <dbReference type="ARBA" id="ARBA00022801"/>
    </source>
</evidence>
<dbReference type="Gene3D" id="3.40.50.300">
    <property type="entry name" value="P-loop containing nucleotide triphosphate hydrolases"/>
    <property type="match status" value="1"/>
</dbReference>
<sequence>MELPAQRISAITNDLSKHIPLGTLNFINVPRLDLPGFKAPDDWYWFHPPWTTANWTMRSITLNDETGRGFSLCPILMDLSYLFERQYIRATYKTIRTSGVNITVLRVYFIPSDVPGNRFLEDYRASFRRGKSITWHEGRLRLIMNLLLSVLDFSSDSWNGQDRDVSGRLVFSALRPFTEFHASKIGMEPYYETSPNVDHHITRMIEGKPFSFGNNKTAVSLEDRLAKVYNSVQFSLDRTSQFFMEAQSVKGLKSTLYNYQIESVAKMYQNESLVKHNVMPHLLQIKKNGRVFYFDTIGFTFANGPELYTSPKGGVLAENMGLGKTLICLALVMLTKDEISVPPDQLAPKQTNDYQVMSLMDQCVRLINRRSIPWKKHQQYMPEPCVKKLKANPGYFYITKNEVTTRRFHSRSKPIIQQEKLLLTSSTLIVCPDNLFHQWTTEFYKHIEDDYLSILQVSSSKTPLPSPKELSQFDIVLLSVSAFVAQDPSTSSLSKIYWKRFIIDEGHSMNQRSTRAVDLSNEIKVERRWAVTGTPTAGMTRLHMNETHDQTDKSHSGATNYSVKRTFSAKDDLYRLGALVYNFFQIEPWKSKHDLWPKSIVRPFIEDRCGSTRALSGLVNDLIIRHSVEQIENDVNLPPLIHKPVFLSPSFHNKLSVNLFVAVLAINAVSSEREDRDYMFHPGSKADLRRLVTNLQRATFYWTGFSVTDVQNMMKIAQTCLEKKKDDGSIYYSDDDMVLLERCIRMCQAALNDELWRTVSMIHEMTYYVRGLPKVYADNFKIGKSHDGYSVLGAPQVESMQKFYYKNRFLSLSGADEKISEYSDEFWRGYWKDATRKNAERVKKNDGQPIDVRQVINEAEHQEKMALKSSPRAKKVLDDVELIKTKKGRIDLSTNGTQTPEPSTAVNPRNAQLLGTSCAKLSYMVAKILENQYLGLKSIVFFEFEDSAYYLAEALDLLGLDYTLYATSVPKSQRSSAIDKFTTISTGHALIMDLKLASHGLTITAATRVYFLSPVWKRSVEAQAIKRAHRIGQTNPVHVETLILKGTLEEEMFKRRESAQSDSQKPVSEDNQIRNFISKFEFLHLGNKKRYSEVKSQAGTYDKPVNVQTFDEDELLEPSALPRNGRLHWDVPLFSKNSQKKVAEAAAKSVRPIRVISKVVDIDELDQTDKKSMAIKRAKTGLSNPKGSAKPGSDVPPSTPKSQILRFDANDYEDAELPSNKKVRFA</sequence>